<gene>
    <name evidence="2" type="ORF">E2C01_099980</name>
</gene>
<name>A0A5B7K1S6_PORTR</name>
<evidence type="ECO:0000313" key="2">
    <source>
        <dbReference type="EMBL" id="MPD04302.1"/>
    </source>
</evidence>
<reference evidence="2 3" key="1">
    <citation type="submission" date="2019-05" db="EMBL/GenBank/DDBJ databases">
        <title>Another draft genome of Portunus trituberculatus and its Hox gene families provides insights of decapod evolution.</title>
        <authorList>
            <person name="Jeong J.-H."/>
            <person name="Song I."/>
            <person name="Kim S."/>
            <person name="Choi T."/>
            <person name="Kim D."/>
            <person name="Ryu S."/>
            <person name="Kim W."/>
        </authorList>
    </citation>
    <scope>NUCLEOTIDE SEQUENCE [LARGE SCALE GENOMIC DNA]</scope>
    <source>
        <tissue evidence="2">Muscle</tissue>
    </source>
</reference>
<evidence type="ECO:0000313" key="3">
    <source>
        <dbReference type="Proteomes" id="UP000324222"/>
    </source>
</evidence>
<dbReference type="EMBL" id="VSRR010140397">
    <property type="protein sequence ID" value="MPD04302.1"/>
    <property type="molecule type" value="Genomic_DNA"/>
</dbReference>
<protein>
    <submittedName>
        <fullName evidence="2">Uncharacterized protein</fullName>
    </submittedName>
</protein>
<keyword evidence="1" id="KW-0812">Transmembrane</keyword>
<evidence type="ECO:0000256" key="1">
    <source>
        <dbReference type="SAM" id="Phobius"/>
    </source>
</evidence>
<dbReference type="AlphaFoldDB" id="A0A5B7K1S6"/>
<dbReference type="Proteomes" id="UP000324222">
    <property type="component" value="Unassembled WGS sequence"/>
</dbReference>
<accession>A0A5B7K1S6</accession>
<sequence length="101" mass="11070">MDSANRLHVLLYGQCRYGAWVVPNTESEAAITLSRLIPPCPLPPPPPPSTIIAPKRRHDAVTSRPINIRNKKQCGAPRAVALLVLSSSSTHLLYLFSFLSL</sequence>
<keyword evidence="1" id="KW-0472">Membrane</keyword>
<comment type="caution">
    <text evidence="2">The sequence shown here is derived from an EMBL/GenBank/DDBJ whole genome shotgun (WGS) entry which is preliminary data.</text>
</comment>
<proteinExistence type="predicted"/>
<organism evidence="2 3">
    <name type="scientific">Portunus trituberculatus</name>
    <name type="common">Swimming crab</name>
    <name type="synonym">Neptunus trituberculatus</name>
    <dbReference type="NCBI Taxonomy" id="210409"/>
    <lineage>
        <taxon>Eukaryota</taxon>
        <taxon>Metazoa</taxon>
        <taxon>Ecdysozoa</taxon>
        <taxon>Arthropoda</taxon>
        <taxon>Crustacea</taxon>
        <taxon>Multicrustacea</taxon>
        <taxon>Malacostraca</taxon>
        <taxon>Eumalacostraca</taxon>
        <taxon>Eucarida</taxon>
        <taxon>Decapoda</taxon>
        <taxon>Pleocyemata</taxon>
        <taxon>Brachyura</taxon>
        <taxon>Eubrachyura</taxon>
        <taxon>Portunoidea</taxon>
        <taxon>Portunidae</taxon>
        <taxon>Portuninae</taxon>
        <taxon>Portunus</taxon>
    </lineage>
</organism>
<keyword evidence="1" id="KW-1133">Transmembrane helix</keyword>
<keyword evidence="3" id="KW-1185">Reference proteome</keyword>
<feature type="transmembrane region" description="Helical" evidence="1">
    <location>
        <begin position="79"/>
        <end position="99"/>
    </location>
</feature>